<dbReference type="KEGG" id="kbs:EPA93_02980"/>
<dbReference type="Proteomes" id="UP000290365">
    <property type="component" value="Chromosome"/>
</dbReference>
<protein>
    <submittedName>
        <fullName evidence="3">NUDIX hydrolase</fullName>
    </submittedName>
</protein>
<dbReference type="EMBL" id="CP035758">
    <property type="protein sequence ID" value="QBD75011.1"/>
    <property type="molecule type" value="Genomic_DNA"/>
</dbReference>
<sequence>MADQAVKVFVTVDIVIPRLSPASSAWEVVLIQRKKQPYLGMWALPGGHLSVEDPSLEAAAQREVREETGLTIPLHLFQQVQTYEDFEDPRGKYVCLLYVLKEPLNPEMHIAAGDDASNVQWHAVEDTRRLPYLAFNHIRLVRAALRQFFTIYYHDAVGLQEIEACQCEREISSGIRCPNTAYWRYNGMAICPKHLQLLVKANQQQVHVRG</sequence>
<keyword evidence="3" id="KW-0378">Hydrolase</keyword>
<dbReference type="PROSITE" id="PS51462">
    <property type="entry name" value="NUDIX"/>
    <property type="match status" value="1"/>
</dbReference>
<dbReference type="CDD" id="cd18873">
    <property type="entry name" value="NUDIX_NadM_like"/>
    <property type="match status" value="1"/>
</dbReference>
<dbReference type="PANTHER" id="PTHR43736">
    <property type="entry name" value="ADP-RIBOSE PYROPHOSPHATASE"/>
    <property type="match status" value="1"/>
</dbReference>
<name>A0A4V0YY52_KTERU</name>
<dbReference type="RefSeq" id="WP_129885610.1">
    <property type="nucleotide sequence ID" value="NZ_CP035758.1"/>
</dbReference>
<proteinExistence type="inferred from homology"/>
<feature type="domain" description="Nudix hydrolase" evidence="2">
    <location>
        <begin position="1"/>
        <end position="145"/>
    </location>
</feature>
<dbReference type="InterPro" id="IPR000086">
    <property type="entry name" value="NUDIX_hydrolase_dom"/>
</dbReference>
<dbReference type="GO" id="GO:0016787">
    <property type="term" value="F:hydrolase activity"/>
    <property type="evidence" value="ECO:0007669"/>
    <property type="project" value="UniProtKB-KW"/>
</dbReference>
<evidence type="ECO:0000313" key="4">
    <source>
        <dbReference type="Proteomes" id="UP000290365"/>
    </source>
</evidence>
<comment type="similarity">
    <text evidence="1">Belongs to the Nudix hydrolase family.</text>
</comment>
<reference evidence="3 4" key="1">
    <citation type="submission" date="2019-01" db="EMBL/GenBank/DDBJ databases">
        <title>Ktedonosporobacter rubrisoli SCAWS-G2.</title>
        <authorList>
            <person name="Huang Y."/>
            <person name="Yan B."/>
        </authorList>
    </citation>
    <scope>NUCLEOTIDE SEQUENCE [LARGE SCALE GENOMIC DNA]</scope>
    <source>
        <strain evidence="3 4">SCAWS-G2</strain>
    </source>
</reference>
<evidence type="ECO:0000259" key="2">
    <source>
        <dbReference type="PROSITE" id="PS51462"/>
    </source>
</evidence>
<dbReference type="PANTHER" id="PTHR43736:SF1">
    <property type="entry name" value="DIHYDRONEOPTERIN TRIPHOSPHATE DIPHOSPHATASE"/>
    <property type="match status" value="1"/>
</dbReference>
<dbReference type="OrthoDB" id="9804442at2"/>
<evidence type="ECO:0000313" key="3">
    <source>
        <dbReference type="EMBL" id="QBD75011.1"/>
    </source>
</evidence>
<dbReference type="AlphaFoldDB" id="A0A4V0YY52"/>
<evidence type="ECO:0000256" key="1">
    <source>
        <dbReference type="ARBA" id="ARBA00005582"/>
    </source>
</evidence>
<dbReference type="InterPro" id="IPR015797">
    <property type="entry name" value="NUDIX_hydrolase-like_dom_sf"/>
</dbReference>
<dbReference type="SUPFAM" id="SSF55811">
    <property type="entry name" value="Nudix"/>
    <property type="match status" value="1"/>
</dbReference>
<organism evidence="3 4">
    <name type="scientific">Ktedonosporobacter rubrisoli</name>
    <dbReference type="NCBI Taxonomy" id="2509675"/>
    <lineage>
        <taxon>Bacteria</taxon>
        <taxon>Bacillati</taxon>
        <taxon>Chloroflexota</taxon>
        <taxon>Ktedonobacteria</taxon>
        <taxon>Ktedonobacterales</taxon>
        <taxon>Ktedonosporobacteraceae</taxon>
        <taxon>Ktedonosporobacter</taxon>
    </lineage>
</organism>
<gene>
    <name evidence="3" type="ORF">EPA93_02980</name>
</gene>
<keyword evidence="4" id="KW-1185">Reference proteome</keyword>
<dbReference type="Pfam" id="PF00293">
    <property type="entry name" value="NUDIX"/>
    <property type="match status" value="1"/>
</dbReference>
<accession>A0A4V0YY52</accession>
<dbReference type="Gene3D" id="3.90.79.10">
    <property type="entry name" value="Nucleoside Triphosphate Pyrophosphohydrolase"/>
    <property type="match status" value="1"/>
</dbReference>